<proteinExistence type="predicted"/>
<evidence type="ECO:0000256" key="1">
    <source>
        <dbReference type="SAM" id="MobiDB-lite"/>
    </source>
</evidence>
<feature type="compositionally biased region" description="Low complexity" evidence="1">
    <location>
        <begin position="1129"/>
        <end position="1138"/>
    </location>
</feature>
<feature type="compositionally biased region" description="Polar residues" evidence="1">
    <location>
        <begin position="500"/>
        <end position="514"/>
    </location>
</feature>
<feature type="compositionally biased region" description="Low complexity" evidence="1">
    <location>
        <begin position="437"/>
        <end position="453"/>
    </location>
</feature>
<feature type="compositionally biased region" description="Gly residues" evidence="1">
    <location>
        <begin position="370"/>
        <end position="385"/>
    </location>
</feature>
<feature type="compositionally biased region" description="Low complexity" evidence="1">
    <location>
        <begin position="400"/>
        <end position="412"/>
    </location>
</feature>
<feature type="region of interest" description="Disordered" evidence="1">
    <location>
        <begin position="1"/>
        <end position="75"/>
    </location>
</feature>
<feature type="region of interest" description="Disordered" evidence="1">
    <location>
        <begin position="661"/>
        <end position="703"/>
    </location>
</feature>
<dbReference type="Pfam" id="PF01803">
    <property type="entry name" value="LIM_bind"/>
    <property type="match status" value="1"/>
</dbReference>
<reference evidence="2" key="1">
    <citation type="submission" date="2021-01" db="EMBL/GenBank/DDBJ databases">
        <authorList>
            <person name="Kaushik A."/>
        </authorList>
    </citation>
    <scope>NUCLEOTIDE SEQUENCE</scope>
    <source>
        <strain evidence="2">AG2-2IIIB</strain>
    </source>
</reference>
<dbReference type="InterPro" id="IPR029005">
    <property type="entry name" value="LIM-bd/SEUSS"/>
</dbReference>
<feature type="compositionally biased region" description="Polar residues" evidence="1">
    <location>
        <begin position="664"/>
        <end position="675"/>
    </location>
</feature>
<feature type="region of interest" description="Disordered" evidence="1">
    <location>
        <begin position="1048"/>
        <end position="1146"/>
    </location>
</feature>
<feature type="compositionally biased region" description="Gly residues" evidence="1">
    <location>
        <begin position="677"/>
        <end position="693"/>
    </location>
</feature>
<feature type="compositionally biased region" description="Polar residues" evidence="1">
    <location>
        <begin position="57"/>
        <end position="68"/>
    </location>
</feature>
<feature type="region of interest" description="Disordered" evidence="1">
    <location>
        <begin position="82"/>
        <end position="101"/>
    </location>
</feature>
<feature type="compositionally biased region" description="Polar residues" evidence="1">
    <location>
        <begin position="1195"/>
        <end position="1217"/>
    </location>
</feature>
<feature type="region of interest" description="Disordered" evidence="1">
    <location>
        <begin position="1161"/>
        <end position="1228"/>
    </location>
</feature>
<dbReference type="AlphaFoldDB" id="A0A8H2WJU0"/>
<feature type="compositionally biased region" description="Low complexity" evidence="1">
    <location>
        <begin position="353"/>
        <end position="369"/>
    </location>
</feature>
<feature type="region of interest" description="Disordered" evidence="1">
    <location>
        <begin position="340"/>
        <end position="550"/>
    </location>
</feature>
<dbReference type="Proteomes" id="UP000663843">
    <property type="component" value="Unassembled WGS sequence"/>
</dbReference>
<sequence length="1228" mass="126470">MDYGSINSHHGTGEIQSQFMNGLYQQAPQQQQQQQQHQQQQQQQQQQPTQPTAQTGFGPSQQQDQLFQQGPKAAIHSQAGRMVPFGQQPGGPGGMNVGGPGTINGGMNMGPSVMGMGPGGMGGAPGGINPNGMPGGMNVGPSMNPAGMNVNPPGMGNMPPNAMNMPPGVSMGPNPQRQGGMPMRKGPGHVPMPTGGMRLGMQHRAMNMQNGMGPGLPGQGAINTMPTLTSGLPNMPGGQGAMGNMGPGAGGPGGPGGTGGMGGAGGAMSVGAQQGGIGGPNMGPGPGPGMGASSGMGGMPIGLGMAGSGPGMGVNGVRANAMVGGPWQDRQFGADGMVKRTNTGQLDDFTGIPGPQLLSQLGPQPQHPHGVGGPHGGHGQHGVGGPNPMAPHPMAPQMGQQAPSSQPTASSPVGNLPAHPPQMGSGTPAPGGPMGPGAPMGQPGGTPRLATPGHTGGTPGHTGGQLLSNPPAPSPHRIVGSPAHHQGHPHQPHIAGSPAHQMSSPQQVISSSPAPGQGPHPSRSNAPTPVPPRGPSADPMNMRPDNLGPEMRLPPESTMIGGIGSVMRGPDGSLRPANELMNVRDGRLLRDIHPPMEAMNRAPSADGIGRPGMGIPPNGPMRPGGEIGRLGPDGTMVRPGPYNNPPPYATQGNFGQPYGIHPTPAQQHQNMQIQQRGMGGAPTGPGSGPGNPAGGVPRSASVDDMSGLGLPDDLTDVIGGMSGPGRPPGRGSLPPQMPVMGVRGPAPNMTQRRPTLVQMMPGMPGRPLPLGMGVVRMLEMSQELGIMNNKMLSDWERFREEYFTRSAKITMTIFYGVEGRKYPTSVVAPELIPRFFLAFFESGVNKMSLGLNGAVETTHDCQNENLESRISTLNAVWRYELDNGWIVEHNGPVKIHLVAEQVQAQGEQPFYKLKIEDMTCNAPTTSYYFRADRIEGNLIQGPSRDVGPMTPRISPGLAARQTGEPVGDPNHGLPDEHGTGMEHEERLVYDKASLPPKPFQTYGLPAAVWRLLAMSACVHELVPVMEIDHSFQMGPLAAFDQYAEMDQHARQEAGLDSMPEGMGGHSFSHFNPAFPNPHMPDHSPALAHAQMGMNGPPQGAILTTGRPTPTPPPTRPGGGLVGGHGGPMRGPLAGSGELPPLPGLGVAMPAGMPQGMIISQSPLLAHHGPPGPPPNGQIGVKRKQQPEQGPDPSGASGSQPLRGNVAHNNRASKSSPVLTRKKAKTNLG</sequence>
<feature type="compositionally biased region" description="Basic residues" evidence="1">
    <location>
        <begin position="1219"/>
        <end position="1228"/>
    </location>
</feature>
<dbReference type="EMBL" id="CAJMWT010001317">
    <property type="protein sequence ID" value="CAE6391630.1"/>
    <property type="molecule type" value="Genomic_DNA"/>
</dbReference>
<feature type="compositionally biased region" description="Low complexity" evidence="1">
    <location>
        <begin position="25"/>
        <end position="55"/>
    </location>
</feature>
<name>A0A8H2WJU0_9AGAM</name>
<gene>
    <name evidence="2" type="ORF">RDB_LOCUS30671</name>
</gene>
<comment type="caution">
    <text evidence="2">The sequence shown here is derived from an EMBL/GenBank/DDBJ whole genome shotgun (WGS) entry which is preliminary data.</text>
</comment>
<feature type="compositionally biased region" description="Gly residues" evidence="1">
    <location>
        <begin position="88"/>
        <end position="101"/>
    </location>
</feature>
<feature type="compositionally biased region" description="Gly residues" evidence="1">
    <location>
        <begin position="454"/>
        <end position="463"/>
    </location>
</feature>
<feature type="compositionally biased region" description="Gly residues" evidence="1">
    <location>
        <begin position="1116"/>
        <end position="1128"/>
    </location>
</feature>
<evidence type="ECO:0000313" key="2">
    <source>
        <dbReference type="EMBL" id="CAE6391630.1"/>
    </source>
</evidence>
<organism evidence="2 3">
    <name type="scientific">Rhizoctonia solani</name>
    <dbReference type="NCBI Taxonomy" id="456999"/>
    <lineage>
        <taxon>Eukaryota</taxon>
        <taxon>Fungi</taxon>
        <taxon>Dikarya</taxon>
        <taxon>Basidiomycota</taxon>
        <taxon>Agaricomycotina</taxon>
        <taxon>Agaricomycetes</taxon>
        <taxon>Cantharellales</taxon>
        <taxon>Ceratobasidiaceae</taxon>
        <taxon>Rhizoctonia</taxon>
    </lineage>
</organism>
<protein>
    <submittedName>
        <fullName evidence="2">Uncharacterized protein</fullName>
    </submittedName>
</protein>
<feature type="compositionally biased region" description="Polar residues" evidence="1">
    <location>
        <begin position="1"/>
        <end position="24"/>
    </location>
</feature>
<accession>A0A8H2WJU0</accession>
<evidence type="ECO:0000313" key="3">
    <source>
        <dbReference type="Proteomes" id="UP000663843"/>
    </source>
</evidence>